<dbReference type="EMBL" id="JADHEI010000033">
    <property type="protein sequence ID" value="MBF2735340.1"/>
    <property type="molecule type" value="Genomic_DNA"/>
</dbReference>
<dbReference type="Proteomes" id="UP000604381">
    <property type="component" value="Unassembled WGS sequence"/>
</dbReference>
<name>A0A930Y1G5_9GAMM</name>
<gene>
    <name evidence="1" type="ORF">ISN26_04550</name>
</gene>
<evidence type="ECO:0000313" key="1">
    <source>
        <dbReference type="EMBL" id="MBF2735340.1"/>
    </source>
</evidence>
<reference evidence="1" key="1">
    <citation type="submission" date="2020-10" db="EMBL/GenBank/DDBJ databases">
        <title>An improved Amphimedon queenslandica hologenome assembly reveals how three proteobacterial symbionts can extend the metabolic phenotypic of their marine sponge host.</title>
        <authorList>
            <person name="Degnan B."/>
            <person name="Degnan S."/>
            <person name="Xiang X."/>
        </authorList>
    </citation>
    <scope>NUCLEOTIDE SEQUENCE</scope>
    <source>
        <strain evidence="1">AqS2</strain>
    </source>
</reference>
<organism evidence="1 2">
    <name type="scientific">Candidatus Amphirhobacter heronislandensis</name>
    <dbReference type="NCBI Taxonomy" id="1732024"/>
    <lineage>
        <taxon>Bacteria</taxon>
        <taxon>Pseudomonadati</taxon>
        <taxon>Pseudomonadota</taxon>
        <taxon>Gammaproteobacteria</taxon>
        <taxon>Candidatus Tethybacterales</taxon>
        <taxon>Candidatus Tethybacteraceae</taxon>
        <taxon>Candidatus Amphirhobacter</taxon>
    </lineage>
</organism>
<proteinExistence type="predicted"/>
<keyword evidence="2" id="KW-1185">Reference proteome</keyword>
<dbReference type="AlphaFoldDB" id="A0A930Y1G5"/>
<accession>A0A930Y1G5</accession>
<protein>
    <submittedName>
        <fullName evidence="1">Uncharacterized protein</fullName>
    </submittedName>
</protein>
<evidence type="ECO:0000313" key="2">
    <source>
        <dbReference type="Proteomes" id="UP000604381"/>
    </source>
</evidence>
<dbReference type="InterPro" id="IPR029024">
    <property type="entry name" value="TerB-like"/>
</dbReference>
<dbReference type="Gene3D" id="1.10.3680.10">
    <property type="entry name" value="TerB-like"/>
    <property type="match status" value="1"/>
</dbReference>
<sequence>MKQVVKYLLAFVVGVGAGVIATRNKKQSPKGLDLNEPQDLMTLRALYVIAHDIVHADGREEKRELEMLVDLVRRMLGKPDMDADHIQREYHRHSGMKMEKEDFLELSEDYRKSLFACVLQIVFSGRKFVDKEMKNKLREIAIKLGLLEKEIGARLANIENIEDVGKMIQLLPEPDMYQLACGRLKVASDATREQCIEARFREIKVVLKVEASATDEQCADAYNRLTPYEKAEADSRIREIDEAFSFLTSRIIEEREKGSQE</sequence>
<dbReference type="SUPFAM" id="SSF158682">
    <property type="entry name" value="TerB-like"/>
    <property type="match status" value="1"/>
</dbReference>
<comment type="caution">
    <text evidence="1">The sequence shown here is derived from an EMBL/GenBank/DDBJ whole genome shotgun (WGS) entry which is preliminary data.</text>
</comment>